<keyword evidence="1" id="KW-0175">Coiled coil</keyword>
<organism evidence="4 5">
    <name type="scientific">Paramuricea clavata</name>
    <name type="common">Red gorgonian</name>
    <name type="synonym">Violescent sea-whip</name>
    <dbReference type="NCBI Taxonomy" id="317549"/>
    <lineage>
        <taxon>Eukaryota</taxon>
        <taxon>Metazoa</taxon>
        <taxon>Cnidaria</taxon>
        <taxon>Anthozoa</taxon>
        <taxon>Octocorallia</taxon>
        <taxon>Malacalcyonacea</taxon>
        <taxon>Plexauridae</taxon>
        <taxon>Paramuricea</taxon>
    </lineage>
</organism>
<feature type="region of interest" description="Disordered" evidence="2">
    <location>
        <begin position="169"/>
        <end position="201"/>
    </location>
</feature>
<evidence type="ECO:0000256" key="1">
    <source>
        <dbReference type="SAM" id="Coils"/>
    </source>
</evidence>
<feature type="compositionally biased region" description="Polar residues" evidence="2">
    <location>
        <begin position="127"/>
        <end position="138"/>
    </location>
</feature>
<dbReference type="EMBL" id="CACRXK020010393">
    <property type="protein sequence ID" value="CAB4019297.1"/>
    <property type="molecule type" value="Genomic_DNA"/>
</dbReference>
<dbReference type="Pfam" id="PF00078">
    <property type="entry name" value="RVT_1"/>
    <property type="match status" value="1"/>
</dbReference>
<name>A0A6S7INH6_PARCT</name>
<dbReference type="OrthoDB" id="5989324at2759"/>
<keyword evidence="5" id="KW-1185">Reference proteome</keyword>
<dbReference type="InterPro" id="IPR000477">
    <property type="entry name" value="RT_dom"/>
</dbReference>
<sequence length="503" mass="57659">MDSSYKINKAKLLRDVRILRTALDGKIPDVTANDAEQLRILLKKCKRDMKEKASLKDENALLKQQINNYKCITSDLRTKVKDLENEKDSLVTVIKILHDDQNQHTCHANKSIASWNVVNNHKRSQIGRGSSKNYSTIGPSGDIRDKDGETRIKNQYIVLSDDIDNSEASEDDSVILKSTQVPQNKEIQDTSKERPKDPKHGCVAEIPNTTKTKEKLSLQQKGFEEDWRLYKSSRNVANTALRSAKRDYYANKFTNNKQNPKYAWRTINDILGRNRKQTTINEIKLPGKTVTSTDELVDIFNDHFSNIGPKLAESIPNDNDVSFRDFITQQKSKTKNSFSFRPVSVTLVYTLLVNLSTTKATGMDKISAKILQVAAPVIAPSLTEIFNMSIDSDQFPSDWKAARVIPLFKKGQRSMLDNYRPISILPVVSKLMERIMYDQMYEYLNQNNLFSKHQFGFRPYHSTTTTLLDCTNEWYTNMDRGLYNLVVFLDLKKHSIQSTTKYC</sequence>
<feature type="coiled-coil region" evidence="1">
    <location>
        <begin position="45"/>
        <end position="100"/>
    </location>
</feature>
<dbReference type="Proteomes" id="UP001152795">
    <property type="component" value="Unassembled WGS sequence"/>
</dbReference>
<accession>A0A6S7INH6</accession>
<dbReference type="AlphaFoldDB" id="A0A6S7INH6"/>
<evidence type="ECO:0000259" key="3">
    <source>
        <dbReference type="Pfam" id="PF00078"/>
    </source>
</evidence>
<protein>
    <recommendedName>
        <fullName evidence="3">Reverse transcriptase domain-containing protein</fullName>
    </recommendedName>
</protein>
<feature type="region of interest" description="Disordered" evidence="2">
    <location>
        <begin position="123"/>
        <end position="148"/>
    </location>
</feature>
<feature type="compositionally biased region" description="Basic and acidic residues" evidence="2">
    <location>
        <begin position="186"/>
        <end position="201"/>
    </location>
</feature>
<evidence type="ECO:0000313" key="5">
    <source>
        <dbReference type="Proteomes" id="UP001152795"/>
    </source>
</evidence>
<dbReference type="PANTHER" id="PTHR47510:SF3">
    <property type="entry name" value="ENDO_EXONUCLEASE_PHOSPHATASE DOMAIN-CONTAINING PROTEIN"/>
    <property type="match status" value="1"/>
</dbReference>
<feature type="compositionally biased region" description="Polar residues" evidence="2">
    <location>
        <begin position="176"/>
        <end position="185"/>
    </location>
</feature>
<feature type="domain" description="Reverse transcriptase" evidence="3">
    <location>
        <begin position="411"/>
        <end position="493"/>
    </location>
</feature>
<dbReference type="PANTHER" id="PTHR47510">
    <property type="entry name" value="REVERSE TRANSCRIPTASE DOMAIN-CONTAINING PROTEIN"/>
    <property type="match status" value="1"/>
</dbReference>
<comment type="caution">
    <text evidence="4">The sequence shown here is derived from an EMBL/GenBank/DDBJ whole genome shotgun (WGS) entry which is preliminary data.</text>
</comment>
<evidence type="ECO:0000313" key="4">
    <source>
        <dbReference type="EMBL" id="CAB4019297.1"/>
    </source>
</evidence>
<reference evidence="4" key="1">
    <citation type="submission" date="2020-04" db="EMBL/GenBank/DDBJ databases">
        <authorList>
            <person name="Alioto T."/>
            <person name="Alioto T."/>
            <person name="Gomez Garrido J."/>
        </authorList>
    </citation>
    <scope>NUCLEOTIDE SEQUENCE</scope>
    <source>
        <strain evidence="4">A484AB</strain>
    </source>
</reference>
<gene>
    <name evidence="4" type="ORF">PACLA_8A013216</name>
</gene>
<dbReference type="InterPro" id="IPR043502">
    <property type="entry name" value="DNA/RNA_pol_sf"/>
</dbReference>
<proteinExistence type="predicted"/>
<evidence type="ECO:0000256" key="2">
    <source>
        <dbReference type="SAM" id="MobiDB-lite"/>
    </source>
</evidence>
<dbReference type="SUPFAM" id="SSF56672">
    <property type="entry name" value="DNA/RNA polymerases"/>
    <property type="match status" value="1"/>
</dbReference>